<organism evidence="7 8">
    <name type="scientific">Streptomyces africanus</name>
    <dbReference type="NCBI Taxonomy" id="231024"/>
    <lineage>
        <taxon>Bacteria</taxon>
        <taxon>Bacillati</taxon>
        <taxon>Actinomycetota</taxon>
        <taxon>Actinomycetes</taxon>
        <taxon>Kitasatosporales</taxon>
        <taxon>Streptomycetaceae</taxon>
        <taxon>Streptomyces</taxon>
    </lineage>
</organism>
<gene>
    <name evidence="7" type="ORF">QF034_007516</name>
</gene>
<dbReference type="InterPro" id="IPR050176">
    <property type="entry name" value="LTTR"/>
</dbReference>
<dbReference type="InterPro" id="IPR005119">
    <property type="entry name" value="LysR_subst-bd"/>
</dbReference>
<comment type="similarity">
    <text evidence="1">Belongs to the LysR transcriptional regulatory family.</text>
</comment>
<dbReference type="SUPFAM" id="SSF46785">
    <property type="entry name" value="Winged helix' DNA-binding domain"/>
    <property type="match status" value="1"/>
</dbReference>
<dbReference type="PROSITE" id="PS50931">
    <property type="entry name" value="HTH_LYSR"/>
    <property type="match status" value="1"/>
</dbReference>
<dbReference type="InterPro" id="IPR036390">
    <property type="entry name" value="WH_DNA-bd_sf"/>
</dbReference>
<keyword evidence="8" id="KW-1185">Reference proteome</keyword>
<evidence type="ECO:0000256" key="4">
    <source>
        <dbReference type="ARBA" id="ARBA00023163"/>
    </source>
</evidence>
<dbReference type="InterPro" id="IPR036388">
    <property type="entry name" value="WH-like_DNA-bd_sf"/>
</dbReference>
<sequence>MRPVLDIVALRSLIAVADYGGFHRAAGALALSQSAVSQHVRRLEKTLGRPVVERDGRKTRFTASGAQLLEEARLIVGAHDAAVRRLLGEGGPGTATVVVGATEHGADQILPVLTEAVREVRPGAEVRVRIDRSARLTDAVDRGELDLAVYVTEATAAAGNPVGGLPLSWFAAPDWKPPVAPAPMPLVAINEPCVIRRRALAALAAHRTPATVVAEAGYLAGVLDAARAGLGTALLAVPGDQHPEGLSPVEGLPTVPPVRLSARPRHGADPSVTGAAVEAVRALLAASRTRPLSGPLDAAWTRPDTSLRES</sequence>
<evidence type="ECO:0000256" key="3">
    <source>
        <dbReference type="ARBA" id="ARBA00023125"/>
    </source>
</evidence>
<dbReference type="PRINTS" id="PR00039">
    <property type="entry name" value="HTHLYSR"/>
</dbReference>
<dbReference type="EMBL" id="JAUSYP010000001">
    <property type="protein sequence ID" value="MDQ0753285.1"/>
    <property type="molecule type" value="Genomic_DNA"/>
</dbReference>
<dbReference type="Pfam" id="PF00126">
    <property type="entry name" value="HTH_1"/>
    <property type="match status" value="1"/>
</dbReference>
<feature type="region of interest" description="Disordered" evidence="5">
    <location>
        <begin position="290"/>
        <end position="310"/>
    </location>
</feature>
<dbReference type="InterPro" id="IPR000847">
    <property type="entry name" value="LysR_HTH_N"/>
</dbReference>
<evidence type="ECO:0000313" key="7">
    <source>
        <dbReference type="EMBL" id="MDQ0753285.1"/>
    </source>
</evidence>
<dbReference type="SUPFAM" id="SSF53850">
    <property type="entry name" value="Periplasmic binding protein-like II"/>
    <property type="match status" value="1"/>
</dbReference>
<evidence type="ECO:0000313" key="8">
    <source>
        <dbReference type="Proteomes" id="UP001232755"/>
    </source>
</evidence>
<protein>
    <submittedName>
        <fullName evidence="7">DNA-binding transcriptional LysR family regulator</fullName>
    </submittedName>
</protein>
<reference evidence="7 8" key="1">
    <citation type="submission" date="2023-07" db="EMBL/GenBank/DDBJ databases">
        <title>Comparative genomics of wheat-associated soil bacteria to identify genetic determinants of phenazine resistance.</title>
        <authorList>
            <person name="Mouncey N."/>
        </authorList>
    </citation>
    <scope>NUCLEOTIDE SEQUENCE [LARGE SCALE GENOMIC DNA]</scope>
    <source>
        <strain evidence="7 8">B3I12</strain>
    </source>
</reference>
<dbReference type="Proteomes" id="UP001232755">
    <property type="component" value="Unassembled WGS sequence"/>
</dbReference>
<dbReference type="GO" id="GO:0003677">
    <property type="term" value="F:DNA binding"/>
    <property type="evidence" value="ECO:0007669"/>
    <property type="project" value="UniProtKB-KW"/>
</dbReference>
<keyword evidence="4" id="KW-0804">Transcription</keyword>
<dbReference type="Gene3D" id="3.40.190.10">
    <property type="entry name" value="Periplasmic binding protein-like II"/>
    <property type="match status" value="2"/>
</dbReference>
<dbReference type="Gene3D" id="1.10.10.10">
    <property type="entry name" value="Winged helix-like DNA-binding domain superfamily/Winged helix DNA-binding domain"/>
    <property type="match status" value="1"/>
</dbReference>
<evidence type="ECO:0000256" key="2">
    <source>
        <dbReference type="ARBA" id="ARBA00023015"/>
    </source>
</evidence>
<feature type="domain" description="HTH lysR-type" evidence="6">
    <location>
        <begin position="5"/>
        <end position="62"/>
    </location>
</feature>
<accession>A0ABU0R1U2</accession>
<dbReference type="RefSeq" id="WP_307179147.1">
    <property type="nucleotide sequence ID" value="NZ_JAUSYP010000001.1"/>
</dbReference>
<evidence type="ECO:0000256" key="5">
    <source>
        <dbReference type="SAM" id="MobiDB-lite"/>
    </source>
</evidence>
<keyword evidence="3 7" id="KW-0238">DNA-binding</keyword>
<keyword evidence="2" id="KW-0805">Transcription regulation</keyword>
<comment type="caution">
    <text evidence="7">The sequence shown here is derived from an EMBL/GenBank/DDBJ whole genome shotgun (WGS) entry which is preliminary data.</text>
</comment>
<dbReference type="PANTHER" id="PTHR30579:SF7">
    <property type="entry name" value="HTH-TYPE TRANSCRIPTIONAL REGULATOR LRHA-RELATED"/>
    <property type="match status" value="1"/>
</dbReference>
<name>A0ABU0R1U2_9ACTN</name>
<proteinExistence type="inferred from homology"/>
<evidence type="ECO:0000259" key="6">
    <source>
        <dbReference type="PROSITE" id="PS50931"/>
    </source>
</evidence>
<dbReference type="Pfam" id="PF03466">
    <property type="entry name" value="LysR_substrate"/>
    <property type="match status" value="1"/>
</dbReference>
<dbReference type="PANTHER" id="PTHR30579">
    <property type="entry name" value="TRANSCRIPTIONAL REGULATOR"/>
    <property type="match status" value="1"/>
</dbReference>
<evidence type="ECO:0000256" key="1">
    <source>
        <dbReference type="ARBA" id="ARBA00009437"/>
    </source>
</evidence>